<feature type="transmembrane region" description="Helical" evidence="11">
    <location>
        <begin position="33"/>
        <end position="53"/>
    </location>
</feature>
<dbReference type="InterPro" id="IPR006153">
    <property type="entry name" value="Cation/H_exchanger_TM"/>
</dbReference>
<feature type="transmembrane region" description="Helical" evidence="11">
    <location>
        <begin position="258"/>
        <end position="277"/>
    </location>
</feature>
<dbReference type="GO" id="GO:1902600">
    <property type="term" value="P:proton transmembrane transport"/>
    <property type="evidence" value="ECO:0007669"/>
    <property type="project" value="InterPro"/>
</dbReference>
<keyword evidence="14" id="KW-1185">Reference proteome</keyword>
<dbReference type="GO" id="GO:0006814">
    <property type="term" value="P:sodium ion transport"/>
    <property type="evidence" value="ECO:0007669"/>
    <property type="project" value="UniProtKB-KW"/>
</dbReference>
<comment type="similarity">
    <text evidence="2">Belongs to the monovalent cation:proton antiporter 2 (CPA2) transporter (TC 2.A.37) family.</text>
</comment>
<reference evidence="13 14" key="1">
    <citation type="submission" date="2021-02" db="EMBL/GenBank/DDBJ databases">
        <title>Complete genome sequence of Lactococcus lactis strain K_LL004.</title>
        <authorList>
            <person name="Kim H.B."/>
        </authorList>
    </citation>
    <scope>NUCLEOTIDE SEQUENCE [LARGE SCALE GENOMIC DNA]</scope>
    <source>
        <strain evidence="13 14">K_LL004</strain>
    </source>
</reference>
<dbReference type="Gene3D" id="1.20.1530.20">
    <property type="match status" value="1"/>
</dbReference>
<accession>A0AA45QR41</accession>
<dbReference type="Proteomes" id="UP000663608">
    <property type="component" value="Chromosome"/>
</dbReference>
<dbReference type="PANTHER" id="PTHR43562:SF3">
    <property type="entry name" value="SODIUM ION_PROTON EXCHANGER (EUROFUNG)"/>
    <property type="match status" value="1"/>
</dbReference>
<evidence type="ECO:0000256" key="2">
    <source>
        <dbReference type="ARBA" id="ARBA00005551"/>
    </source>
</evidence>
<feature type="transmembrane region" description="Helical" evidence="11">
    <location>
        <begin position="215"/>
        <end position="246"/>
    </location>
</feature>
<evidence type="ECO:0000256" key="5">
    <source>
        <dbReference type="ARBA" id="ARBA00022692"/>
    </source>
</evidence>
<evidence type="ECO:0000313" key="14">
    <source>
        <dbReference type="Proteomes" id="UP000663608"/>
    </source>
</evidence>
<keyword evidence="9 11" id="KW-0472">Membrane</keyword>
<feature type="transmembrane region" description="Helical" evidence="11">
    <location>
        <begin position="355"/>
        <end position="374"/>
    </location>
</feature>
<evidence type="ECO:0000259" key="12">
    <source>
        <dbReference type="Pfam" id="PF00999"/>
    </source>
</evidence>
<dbReference type="PANTHER" id="PTHR43562">
    <property type="entry name" value="NAPA-TYPE SODIUM/HYDROGEN ANTIPORTER"/>
    <property type="match status" value="1"/>
</dbReference>
<protein>
    <submittedName>
        <fullName evidence="13">Cation:proton antiporter</fullName>
    </submittedName>
</protein>
<dbReference type="KEGG" id="lti:JW886_09080"/>
<evidence type="ECO:0000256" key="7">
    <source>
        <dbReference type="ARBA" id="ARBA00023053"/>
    </source>
</evidence>
<evidence type="ECO:0000256" key="4">
    <source>
        <dbReference type="ARBA" id="ARBA00022449"/>
    </source>
</evidence>
<keyword evidence="7" id="KW-0915">Sodium</keyword>
<evidence type="ECO:0000256" key="3">
    <source>
        <dbReference type="ARBA" id="ARBA00022448"/>
    </source>
</evidence>
<evidence type="ECO:0000256" key="11">
    <source>
        <dbReference type="SAM" id="Phobius"/>
    </source>
</evidence>
<keyword evidence="4" id="KW-0050">Antiport</keyword>
<feature type="transmembrane region" description="Helical" evidence="11">
    <location>
        <begin position="6"/>
        <end position="21"/>
    </location>
</feature>
<feature type="transmembrane region" description="Helical" evidence="11">
    <location>
        <begin position="84"/>
        <end position="108"/>
    </location>
</feature>
<proteinExistence type="inferred from homology"/>
<keyword evidence="10" id="KW-0739">Sodium transport</keyword>
<keyword evidence="6 11" id="KW-1133">Transmembrane helix</keyword>
<feature type="transmembrane region" description="Helical" evidence="11">
    <location>
        <begin position="114"/>
        <end position="132"/>
    </location>
</feature>
<evidence type="ECO:0000256" key="1">
    <source>
        <dbReference type="ARBA" id="ARBA00004141"/>
    </source>
</evidence>
<organism evidence="13 14">
    <name type="scientific">Lactococcus taiwanensis</name>
    <dbReference type="NCBI Taxonomy" id="1151742"/>
    <lineage>
        <taxon>Bacteria</taxon>
        <taxon>Bacillati</taxon>
        <taxon>Bacillota</taxon>
        <taxon>Bacilli</taxon>
        <taxon>Lactobacillales</taxon>
        <taxon>Streptococcaceae</taxon>
        <taxon>Lactococcus</taxon>
    </lineage>
</organism>
<dbReference type="AlphaFoldDB" id="A0AA45QR41"/>
<name>A0AA45QR41_9LACT</name>
<dbReference type="Pfam" id="PF00999">
    <property type="entry name" value="Na_H_Exchanger"/>
    <property type="match status" value="1"/>
</dbReference>
<keyword evidence="8" id="KW-0406">Ion transport</keyword>
<keyword evidence="3" id="KW-0813">Transport</keyword>
<dbReference type="EMBL" id="CP070872">
    <property type="protein sequence ID" value="QSE76589.1"/>
    <property type="molecule type" value="Genomic_DNA"/>
</dbReference>
<evidence type="ECO:0000256" key="6">
    <source>
        <dbReference type="ARBA" id="ARBA00022989"/>
    </source>
</evidence>
<evidence type="ECO:0000256" key="8">
    <source>
        <dbReference type="ARBA" id="ARBA00023065"/>
    </source>
</evidence>
<evidence type="ECO:0000256" key="10">
    <source>
        <dbReference type="ARBA" id="ARBA00023201"/>
    </source>
</evidence>
<feature type="transmembrane region" description="Helical" evidence="11">
    <location>
        <begin position="144"/>
        <end position="164"/>
    </location>
</feature>
<comment type="subcellular location">
    <subcellularLocation>
        <location evidence="1">Membrane</location>
        <topology evidence="1">Multi-pass membrane protein</topology>
    </subcellularLocation>
</comment>
<dbReference type="RefSeq" id="WP_205871910.1">
    <property type="nucleotide sequence ID" value="NZ_CP070872.1"/>
</dbReference>
<evidence type="ECO:0000313" key="13">
    <source>
        <dbReference type="EMBL" id="QSE76589.1"/>
    </source>
</evidence>
<feature type="domain" description="Cation/H+ exchanger transmembrane" evidence="12">
    <location>
        <begin position="11"/>
        <end position="376"/>
    </location>
</feature>
<keyword evidence="5 11" id="KW-0812">Transmembrane</keyword>
<sequence>MNDILQLTIVLVASLLATLASRRLKIPAVVGQMLVGILIAPSVLGLVHGGHVLEVMSEIGVILLMFLAGLESDLTVLKKNFKASMLVAIGGVIVPLIVFGIVAFGFGYGISTSFFYGIVFAATSVSITVEVLQEYGKLSTRAGSIILGAAVVDDILAVLILSLFTSFKSGGSGGQLALQFFFEFLFFAFLFIVHKLIPKIWRFVEKLPIANKNTIVALIICLGLSLLADAVGMSAVIGSFFAGLAISQTEVSHKIEEYTSAIGYVIFIPVFFVLIAISVQFDSIIHHPWIILLFTLLAILTKFLPAYAVGKSSHLSTNESMLIGTGMISRGEMALIVAQIGLTSHIITDEVYSELVIVIILATVIAPFLIKFVLRKETQDVSL</sequence>
<gene>
    <name evidence="13" type="ORF">JW886_09080</name>
</gene>
<evidence type="ECO:0000256" key="9">
    <source>
        <dbReference type="ARBA" id="ARBA00023136"/>
    </source>
</evidence>
<dbReference type="InterPro" id="IPR038770">
    <property type="entry name" value="Na+/solute_symporter_sf"/>
</dbReference>
<feature type="transmembrane region" description="Helical" evidence="11">
    <location>
        <begin position="59"/>
        <end position="77"/>
    </location>
</feature>
<dbReference type="GO" id="GO:0016020">
    <property type="term" value="C:membrane"/>
    <property type="evidence" value="ECO:0007669"/>
    <property type="project" value="UniProtKB-SubCell"/>
</dbReference>
<dbReference type="GO" id="GO:0015297">
    <property type="term" value="F:antiporter activity"/>
    <property type="evidence" value="ECO:0007669"/>
    <property type="project" value="UniProtKB-KW"/>
</dbReference>
<feature type="transmembrane region" description="Helical" evidence="11">
    <location>
        <begin position="176"/>
        <end position="194"/>
    </location>
</feature>
<feature type="transmembrane region" description="Helical" evidence="11">
    <location>
        <begin position="289"/>
        <end position="309"/>
    </location>
</feature>